<accession>A0A177IM10</accession>
<comment type="caution">
    <text evidence="4">The sequence shown here is derived from an EMBL/GenBank/DDBJ whole genome shotgun (WGS) entry which is preliminary data.</text>
</comment>
<evidence type="ECO:0000313" key="5">
    <source>
        <dbReference type="Proteomes" id="UP000076947"/>
    </source>
</evidence>
<keyword evidence="2" id="KW-0472">Membrane</keyword>
<dbReference type="RefSeq" id="WP_066839353.1">
    <property type="nucleotide sequence ID" value="NZ_LSTQ01000011.1"/>
</dbReference>
<evidence type="ECO:0000313" key="4">
    <source>
        <dbReference type="EMBL" id="OAH29794.1"/>
    </source>
</evidence>
<keyword evidence="2" id="KW-1133">Transmembrane helix</keyword>
<evidence type="ECO:0000256" key="2">
    <source>
        <dbReference type="SAM" id="Phobius"/>
    </source>
</evidence>
<dbReference type="EMBL" id="LSTQ01000011">
    <property type="protein sequence ID" value="OAH29794.1"/>
    <property type="molecule type" value="Genomic_DNA"/>
</dbReference>
<dbReference type="Proteomes" id="UP000076947">
    <property type="component" value="Unassembled WGS sequence"/>
</dbReference>
<evidence type="ECO:0000259" key="3">
    <source>
        <dbReference type="Pfam" id="PF26526"/>
    </source>
</evidence>
<organism evidence="4 5">
    <name type="scientific">Corynebacterium stationis</name>
    <dbReference type="NCBI Taxonomy" id="1705"/>
    <lineage>
        <taxon>Bacteria</taxon>
        <taxon>Bacillati</taxon>
        <taxon>Actinomycetota</taxon>
        <taxon>Actinomycetes</taxon>
        <taxon>Mycobacteriales</taxon>
        <taxon>Corynebacteriaceae</taxon>
        <taxon>Corynebacterium</taxon>
    </lineage>
</organism>
<proteinExistence type="predicted"/>
<feature type="domain" description="DUF8175" evidence="3">
    <location>
        <begin position="104"/>
        <end position="278"/>
    </location>
</feature>
<dbReference type="InterPro" id="IPR058488">
    <property type="entry name" value="DUF8175"/>
</dbReference>
<name>A0A177IM10_9CORY</name>
<dbReference type="Pfam" id="PF26526">
    <property type="entry name" value="DUF8175"/>
    <property type="match status" value="1"/>
</dbReference>
<dbReference type="OrthoDB" id="4428031at2"/>
<feature type="region of interest" description="Disordered" evidence="1">
    <location>
        <begin position="41"/>
        <end position="66"/>
    </location>
</feature>
<feature type="transmembrane region" description="Helical" evidence="2">
    <location>
        <begin position="16"/>
        <end position="37"/>
    </location>
</feature>
<evidence type="ECO:0000256" key="1">
    <source>
        <dbReference type="SAM" id="MobiDB-lite"/>
    </source>
</evidence>
<protein>
    <recommendedName>
        <fullName evidence="3">DUF8175 domain-containing protein</fullName>
    </recommendedName>
</protein>
<sequence>MANLDTDSGGKGLKPWAVGIAAIGLIIVVIAVVVALVTSNSSDDKDSATPEPATSPSLLEEEPLSDVDASDKGWNAAIADSFGREVKVPANGVGNALGKAKNIPETQCDVKSGAAVTIQRTSGTQTIWSNDLGPSEVTAGGAPVGYARSAEAAMMSASNDLVLLYSGGTISADIARHGLSVPDQDSLVEELENSTVKDTTLEDRPAPSAFRITSCEDTRVIGDVAIPLPTDEEGNPTSSNWAVLRMSSVWKDGDWKTELGMVPQPVEDRVTDLEGWTQWQY</sequence>
<keyword evidence="2" id="KW-0812">Transmembrane</keyword>
<keyword evidence="5" id="KW-1185">Reference proteome</keyword>
<gene>
    <name evidence="4" type="ORF">AYJ05_11585</name>
</gene>
<dbReference type="AlphaFoldDB" id="A0A177IM10"/>
<reference evidence="5" key="1">
    <citation type="submission" date="2016-02" db="EMBL/GenBank/DDBJ databases">
        <authorList>
            <person name="Kaur G."/>
            <person name="Nair G.R."/>
            <person name="Mayilraj S."/>
        </authorList>
    </citation>
    <scope>NUCLEOTIDE SEQUENCE [LARGE SCALE GENOMIC DNA]</scope>
    <source>
        <strain evidence="5">GA-15</strain>
    </source>
</reference>